<evidence type="ECO:0000313" key="4">
    <source>
        <dbReference type="EMBL" id="KAK8881017.1"/>
    </source>
</evidence>
<evidence type="ECO:0000259" key="3">
    <source>
        <dbReference type="PROSITE" id="PS51294"/>
    </source>
</evidence>
<dbReference type="InterPro" id="IPR017930">
    <property type="entry name" value="Myb_dom"/>
</dbReference>
<dbReference type="PROSITE" id="PS51294">
    <property type="entry name" value="HTH_MYB"/>
    <property type="match status" value="2"/>
</dbReference>
<dbReference type="SMART" id="SM00717">
    <property type="entry name" value="SANT"/>
    <property type="match status" value="2"/>
</dbReference>
<evidence type="ECO:0008006" key="6">
    <source>
        <dbReference type="Google" id="ProtNLM"/>
    </source>
</evidence>
<feature type="region of interest" description="Disordered" evidence="1">
    <location>
        <begin position="82"/>
        <end position="117"/>
    </location>
</feature>
<feature type="domain" description="HTH myb-type" evidence="3">
    <location>
        <begin position="161"/>
        <end position="209"/>
    </location>
</feature>
<keyword evidence="5" id="KW-1185">Reference proteome</keyword>
<feature type="compositionally biased region" description="Basic and acidic residues" evidence="1">
    <location>
        <begin position="96"/>
        <end position="117"/>
    </location>
</feature>
<dbReference type="Gene3D" id="1.10.10.60">
    <property type="entry name" value="Homeodomain-like"/>
    <property type="match status" value="2"/>
</dbReference>
<proteinExistence type="predicted"/>
<dbReference type="PANTHER" id="PTHR45614">
    <property type="entry name" value="MYB PROTEIN-RELATED"/>
    <property type="match status" value="1"/>
</dbReference>
<reference evidence="4 5" key="1">
    <citation type="submission" date="2024-04" db="EMBL/GenBank/DDBJ databases">
        <title>Tritrichomonas musculus Genome.</title>
        <authorList>
            <person name="Alves-Ferreira E."/>
            <person name="Grigg M."/>
            <person name="Lorenzi H."/>
            <person name="Galac M."/>
        </authorList>
    </citation>
    <scope>NUCLEOTIDE SEQUENCE [LARGE SCALE GENOMIC DNA]</scope>
    <source>
        <strain evidence="4 5">EAF2021</strain>
    </source>
</reference>
<dbReference type="InterPro" id="IPR009057">
    <property type="entry name" value="Homeodomain-like_sf"/>
</dbReference>
<sequence>MLSSSQGNFGRIPFYQNTYANVQQMQPSFASFNKTSFPMPCSIGINPAVSSEYSKEMGRFVVPPNFIPHVYNYGKQLKPYSHWNMTPKANQKKKIKNNEKPKESKTPRRKFSPEEDEKLKELVEKMGSKKWELIAKEMPGRNGRQCRDRYQNYLIPGFFNGQWSKEEDDLLQRKYMEYGSQWSKMKVFFRNRSANALKNRWNYFVSRNLCSQPSEQQVEITICSNVETSETLNEMNVEEDKTDGKNDILYESIINYTSSLAFIDLEPVNDNDGFICKEEYSTYPYMSNDLIIDE</sequence>
<comment type="caution">
    <text evidence="4">The sequence shown here is derived from an EMBL/GenBank/DDBJ whole genome shotgun (WGS) entry which is preliminary data.</text>
</comment>
<dbReference type="Proteomes" id="UP001470230">
    <property type="component" value="Unassembled WGS sequence"/>
</dbReference>
<dbReference type="InterPro" id="IPR050560">
    <property type="entry name" value="MYB_TF"/>
</dbReference>
<dbReference type="SUPFAM" id="SSF46689">
    <property type="entry name" value="Homeodomain-like"/>
    <property type="match status" value="1"/>
</dbReference>
<name>A0ABR2JQ53_9EUKA</name>
<evidence type="ECO:0000259" key="2">
    <source>
        <dbReference type="PROSITE" id="PS50090"/>
    </source>
</evidence>
<dbReference type="Pfam" id="PF00249">
    <property type="entry name" value="Myb_DNA-binding"/>
    <property type="match status" value="2"/>
</dbReference>
<feature type="domain" description="Myb-like" evidence="2">
    <location>
        <begin position="103"/>
        <end position="154"/>
    </location>
</feature>
<dbReference type="EMBL" id="JAPFFF010000010">
    <property type="protein sequence ID" value="KAK8881017.1"/>
    <property type="molecule type" value="Genomic_DNA"/>
</dbReference>
<evidence type="ECO:0000256" key="1">
    <source>
        <dbReference type="SAM" id="MobiDB-lite"/>
    </source>
</evidence>
<feature type="domain" description="HTH myb-type" evidence="3">
    <location>
        <begin position="108"/>
        <end position="158"/>
    </location>
</feature>
<accession>A0ABR2JQ53</accession>
<dbReference type="PROSITE" id="PS50090">
    <property type="entry name" value="MYB_LIKE"/>
    <property type="match status" value="2"/>
</dbReference>
<organism evidence="4 5">
    <name type="scientific">Tritrichomonas musculus</name>
    <dbReference type="NCBI Taxonomy" id="1915356"/>
    <lineage>
        <taxon>Eukaryota</taxon>
        <taxon>Metamonada</taxon>
        <taxon>Parabasalia</taxon>
        <taxon>Tritrichomonadida</taxon>
        <taxon>Tritrichomonadidae</taxon>
        <taxon>Tritrichomonas</taxon>
    </lineage>
</organism>
<feature type="domain" description="Myb-like" evidence="2">
    <location>
        <begin position="161"/>
        <end position="205"/>
    </location>
</feature>
<protein>
    <recommendedName>
        <fullName evidence="6">Myb-like DNA-binding domain containing protein</fullName>
    </recommendedName>
</protein>
<dbReference type="InterPro" id="IPR001005">
    <property type="entry name" value="SANT/Myb"/>
</dbReference>
<gene>
    <name evidence="4" type="ORF">M9Y10_003727</name>
</gene>
<evidence type="ECO:0000313" key="5">
    <source>
        <dbReference type="Proteomes" id="UP001470230"/>
    </source>
</evidence>
<dbReference type="PANTHER" id="PTHR45614:SF253">
    <property type="entry name" value="CHROMOSOME UNDETERMINED SCAFFOLD_38, WHOLE GENOME SHOTGUN SEQUENCE"/>
    <property type="match status" value="1"/>
</dbReference>
<dbReference type="CDD" id="cd00167">
    <property type="entry name" value="SANT"/>
    <property type="match status" value="2"/>
</dbReference>